<name>A0ABS6SC94_9SPHN</name>
<sequence length="85" mass="9360">MDMNDFDAVREELEGRLQAMTGLFDPYAFQNELHALGDIARCYGLTGFAEAAHMVEDRVMHGAKPKKLGPHLAALGRELEFAVPG</sequence>
<accession>A0ABS6SC94</accession>
<evidence type="ECO:0008006" key="3">
    <source>
        <dbReference type="Google" id="ProtNLM"/>
    </source>
</evidence>
<gene>
    <name evidence="1" type="ORF">KCG44_02865</name>
</gene>
<dbReference type="RefSeq" id="WP_218444081.1">
    <property type="nucleotide sequence ID" value="NZ_JAGSPA010000001.1"/>
</dbReference>
<reference evidence="1 2" key="1">
    <citation type="submission" date="2021-04" db="EMBL/GenBank/DDBJ databases">
        <authorList>
            <person name="Pira H."/>
            <person name="Risdian C."/>
            <person name="Wink J."/>
        </authorList>
    </citation>
    <scope>NUCLEOTIDE SEQUENCE [LARGE SCALE GENOMIC DNA]</scope>
    <source>
        <strain evidence="1 2">WHA3</strain>
    </source>
</reference>
<evidence type="ECO:0000313" key="1">
    <source>
        <dbReference type="EMBL" id="MBV7255723.1"/>
    </source>
</evidence>
<proteinExistence type="predicted"/>
<comment type="caution">
    <text evidence="1">The sequence shown here is derived from an EMBL/GenBank/DDBJ whole genome shotgun (WGS) entry which is preliminary data.</text>
</comment>
<protein>
    <recommendedName>
        <fullName evidence="3">HPt domain-containing protein</fullName>
    </recommendedName>
</protein>
<dbReference type="Proteomes" id="UP000722336">
    <property type="component" value="Unassembled WGS sequence"/>
</dbReference>
<evidence type="ECO:0000313" key="2">
    <source>
        <dbReference type="Proteomes" id="UP000722336"/>
    </source>
</evidence>
<dbReference type="EMBL" id="JAGSPA010000001">
    <property type="protein sequence ID" value="MBV7255723.1"/>
    <property type="molecule type" value="Genomic_DNA"/>
</dbReference>
<organism evidence="1 2">
    <name type="scientific">Pacificimonas pallii</name>
    <dbReference type="NCBI Taxonomy" id="2827236"/>
    <lineage>
        <taxon>Bacteria</taxon>
        <taxon>Pseudomonadati</taxon>
        <taxon>Pseudomonadota</taxon>
        <taxon>Alphaproteobacteria</taxon>
        <taxon>Sphingomonadales</taxon>
        <taxon>Sphingosinicellaceae</taxon>
        <taxon>Pacificimonas</taxon>
    </lineage>
</organism>
<keyword evidence="2" id="KW-1185">Reference proteome</keyword>